<organism evidence="1 2">
    <name type="scientific">Streptomyces phage ZL12</name>
    <dbReference type="NCBI Taxonomy" id="2570911"/>
    <lineage>
        <taxon>Viruses</taxon>
        <taxon>Duplodnaviria</taxon>
        <taxon>Heunggongvirae</taxon>
        <taxon>Uroviricota</taxon>
        <taxon>Caudoviricetes</taxon>
        <taxon>Fuzanglongvirus</taxon>
        <taxon>Fuzanglongvirus ZL12</taxon>
    </lineage>
</organism>
<reference evidence="1 2" key="1">
    <citation type="journal article" date="2010" name="J. Bacteriol.">
        <title>Characterization of the replication, transfer, and plasmid/lytic phage cycle of the Streptomyces plasmid-phage pZL12.</title>
        <authorList>
            <person name="Zhong L."/>
            <person name="Cheng Q."/>
            <person name="Tian X."/>
            <person name="Zhao L."/>
            <person name="Qin Z."/>
        </authorList>
    </citation>
    <scope>NUCLEOTIDE SEQUENCE [LARGE SCALE GENOMIC DNA]</scope>
</reference>
<accession>D0UWJ1</accession>
<dbReference type="EMBL" id="GQ919031">
    <property type="protein sequence ID" value="ACX71163.1"/>
    <property type="molecule type" value="Genomic_DNA"/>
</dbReference>
<dbReference type="Proteomes" id="UP000298310">
    <property type="component" value="Segment"/>
</dbReference>
<sequence length="80" mass="8783">METRSGGPVLAMLLEGRINKSPDRARNLYLMNEDGAAAIVTELMALANRISPEFGDRFVARIQHLIDTDSFGDHQQGDPA</sequence>
<gene>
    <name evidence="1" type="ORF">pZL12.86</name>
</gene>
<protein>
    <submittedName>
        <fullName evidence="1">Uncharacterized protein</fullName>
    </submittedName>
</protein>
<dbReference type="KEGG" id="vg:80142702"/>
<evidence type="ECO:0000313" key="1">
    <source>
        <dbReference type="EMBL" id="ACX71163.1"/>
    </source>
</evidence>
<proteinExistence type="predicted"/>
<evidence type="ECO:0000313" key="2">
    <source>
        <dbReference type="Proteomes" id="UP000298310"/>
    </source>
</evidence>
<name>D0UWJ1_9CAUD</name>
<keyword evidence="2" id="KW-1185">Reference proteome</keyword>